<dbReference type="PANTHER" id="PTHR38471">
    <property type="entry name" value="FOUR HELIX BUNDLE PROTEIN"/>
    <property type="match status" value="1"/>
</dbReference>
<dbReference type="InterPro" id="IPR012657">
    <property type="entry name" value="23S_rRNA-intervening_sequence"/>
</dbReference>
<comment type="caution">
    <text evidence="1">The sequence shown here is derived from an EMBL/GenBank/DDBJ whole genome shotgun (WGS) entry which is preliminary data.</text>
</comment>
<dbReference type="RefSeq" id="WP_146382460.1">
    <property type="nucleotide sequence ID" value="NZ_VOEJ01000006.1"/>
</dbReference>
<dbReference type="Pfam" id="PF05635">
    <property type="entry name" value="23S_rRNA_IVP"/>
    <property type="match status" value="1"/>
</dbReference>
<evidence type="ECO:0000313" key="2">
    <source>
        <dbReference type="Proteomes" id="UP000320042"/>
    </source>
</evidence>
<protein>
    <submittedName>
        <fullName evidence="1">Four helix bundle protein</fullName>
    </submittedName>
</protein>
<dbReference type="InterPro" id="IPR036583">
    <property type="entry name" value="23S_rRNA_IVS_sf"/>
</dbReference>
<dbReference type="SUPFAM" id="SSF158446">
    <property type="entry name" value="IVS-encoded protein-like"/>
    <property type="match status" value="1"/>
</dbReference>
<dbReference type="OrthoDB" id="9811959at2"/>
<dbReference type="Gene3D" id="1.20.1440.60">
    <property type="entry name" value="23S rRNA-intervening sequence"/>
    <property type="match status" value="1"/>
</dbReference>
<dbReference type="EMBL" id="VOEJ01000006">
    <property type="protein sequence ID" value="TWR27492.1"/>
    <property type="molecule type" value="Genomic_DNA"/>
</dbReference>
<dbReference type="Proteomes" id="UP000320042">
    <property type="component" value="Unassembled WGS sequence"/>
</dbReference>
<keyword evidence="2" id="KW-1185">Reference proteome</keyword>
<organism evidence="1 2">
    <name type="scientific">Mucilaginibacter pallidiroseus</name>
    <dbReference type="NCBI Taxonomy" id="2599295"/>
    <lineage>
        <taxon>Bacteria</taxon>
        <taxon>Pseudomonadati</taxon>
        <taxon>Bacteroidota</taxon>
        <taxon>Sphingobacteriia</taxon>
        <taxon>Sphingobacteriales</taxon>
        <taxon>Sphingobacteriaceae</taxon>
        <taxon>Mucilaginibacter</taxon>
    </lineage>
</organism>
<dbReference type="PANTHER" id="PTHR38471:SF2">
    <property type="entry name" value="FOUR HELIX BUNDLE PROTEIN"/>
    <property type="match status" value="1"/>
</dbReference>
<evidence type="ECO:0000313" key="1">
    <source>
        <dbReference type="EMBL" id="TWR27492.1"/>
    </source>
</evidence>
<dbReference type="NCBIfam" id="TIGR02436">
    <property type="entry name" value="four helix bundle protein"/>
    <property type="match status" value="1"/>
</dbReference>
<sequence>MGSFMDLEVWKKARILRNNITELTKSFPSEEKFRLIDQIIRSSRSVGNNIAEGHGRYHYLDASKFLITARGSAVETIDHLIIALDNGFIDEHTFERLKSDCEECSKMINGYIAYLKKQVNA</sequence>
<proteinExistence type="predicted"/>
<accession>A0A563U7Y6</accession>
<reference evidence="1 2" key="1">
    <citation type="submission" date="2019-07" db="EMBL/GenBank/DDBJ databases">
        <authorList>
            <person name="Kim J."/>
        </authorList>
    </citation>
    <scope>NUCLEOTIDE SEQUENCE [LARGE SCALE GENOMIC DNA]</scope>
    <source>
        <strain evidence="2">dk17</strain>
    </source>
</reference>
<dbReference type="CDD" id="cd16377">
    <property type="entry name" value="23S_rRNA_IVP_like"/>
    <property type="match status" value="1"/>
</dbReference>
<name>A0A563U7Y6_9SPHI</name>
<gene>
    <name evidence="1" type="ORF">FPZ43_13540</name>
</gene>
<dbReference type="AlphaFoldDB" id="A0A563U7Y6"/>